<comment type="subunit">
    <text evidence="10">Component of the CST complex.</text>
</comment>
<gene>
    <name evidence="13" type="ORF">JD844_006891</name>
</gene>
<accession>A0ABQ7T2J1</accession>
<evidence type="ECO:0000256" key="5">
    <source>
        <dbReference type="ARBA" id="ARBA00022895"/>
    </source>
</evidence>
<dbReference type="EMBL" id="JAIPUX010001880">
    <property type="protein sequence ID" value="KAH0623773.1"/>
    <property type="molecule type" value="Genomic_DNA"/>
</dbReference>
<keyword evidence="7 10" id="KW-0539">Nucleus</keyword>
<comment type="caution">
    <text evidence="13">The sequence shown here is derived from an EMBL/GenBank/DDBJ whole genome shotgun (WGS) entry which is preliminary data.</text>
</comment>
<evidence type="ECO:0000256" key="8">
    <source>
        <dbReference type="ARBA" id="ARBA00030039"/>
    </source>
</evidence>
<dbReference type="Gene3D" id="1.10.10.10">
    <property type="entry name" value="Winged helix-like DNA-binding domain superfamily/Winged helix DNA-binding domain"/>
    <property type="match status" value="1"/>
</dbReference>
<dbReference type="InterPro" id="IPR040260">
    <property type="entry name" value="RFA2-like"/>
</dbReference>
<dbReference type="PIRSF" id="PIRSF036950">
    <property type="entry name" value="UCP036950"/>
    <property type="match status" value="1"/>
</dbReference>
<dbReference type="Gene3D" id="2.40.50.140">
    <property type="entry name" value="Nucleic acid-binding proteins"/>
    <property type="match status" value="1"/>
</dbReference>
<evidence type="ECO:0000313" key="14">
    <source>
        <dbReference type="Proteomes" id="UP000826234"/>
    </source>
</evidence>
<dbReference type="SUPFAM" id="SSF46785">
    <property type="entry name" value="Winged helix' DNA-binding domain"/>
    <property type="match status" value="1"/>
</dbReference>
<evidence type="ECO:0000256" key="3">
    <source>
        <dbReference type="ARBA" id="ARBA00017411"/>
    </source>
</evidence>
<dbReference type="PANTHER" id="PTHR13989">
    <property type="entry name" value="REPLICATION PROTEIN A-RELATED"/>
    <property type="match status" value="1"/>
</dbReference>
<keyword evidence="14" id="KW-1185">Reference proteome</keyword>
<dbReference type="Pfam" id="PF09170">
    <property type="entry name" value="STN1_2"/>
    <property type="match status" value="1"/>
</dbReference>
<dbReference type="InterPro" id="IPR012340">
    <property type="entry name" value="NA-bd_OB-fold"/>
</dbReference>
<reference evidence="13 14" key="1">
    <citation type="journal article" date="2022" name="Gigascience">
        <title>A chromosome-level genome assembly and annotation of the desert horned lizard, Phrynosoma platyrhinos, provides insight into chromosomal rearrangements among reptiles.</title>
        <authorList>
            <person name="Koochekian N."/>
            <person name="Ascanio A."/>
            <person name="Farleigh K."/>
            <person name="Card D.C."/>
            <person name="Schield D.R."/>
            <person name="Castoe T.A."/>
            <person name="Jezkova T."/>
        </authorList>
    </citation>
    <scope>NUCLEOTIDE SEQUENCE [LARGE SCALE GENOMIC DNA]</scope>
    <source>
        <strain evidence="13">NK-2021</strain>
    </source>
</reference>
<dbReference type="InterPro" id="IPR042082">
    <property type="entry name" value="CST_Stn1_wHTH1_sf"/>
</dbReference>
<dbReference type="InterPro" id="IPR036390">
    <property type="entry name" value="WH_DNA-bd_sf"/>
</dbReference>
<proteinExistence type="predicted"/>
<feature type="domain" description="Stn1 C-terminal" evidence="11">
    <location>
        <begin position="204"/>
        <end position="367"/>
    </location>
</feature>
<comment type="function">
    <text evidence="10">Component of the CST complex. The CST complex binds single-stranded DNA with high affinity in a sequence-independent manner, while isolated subunits bind DNA with low affinity by themselves.</text>
</comment>
<dbReference type="Proteomes" id="UP000826234">
    <property type="component" value="Unassembled WGS sequence"/>
</dbReference>
<evidence type="ECO:0000259" key="12">
    <source>
        <dbReference type="Pfam" id="PF10451"/>
    </source>
</evidence>
<protein>
    <recommendedName>
        <fullName evidence="3 10">CST complex subunit STN1</fullName>
    </recommendedName>
    <alternativeName>
        <fullName evidence="9 10">Oligonucleotide/oligosaccharide-binding fold-containing protein 1</fullName>
    </alternativeName>
    <alternativeName>
        <fullName evidence="8 10">Suppressor of cdc thirteen homolog</fullName>
    </alternativeName>
</protein>
<dbReference type="PANTHER" id="PTHR13989:SF33">
    <property type="entry name" value="CST COMPLEX SUBUNIT STN1"/>
    <property type="match status" value="1"/>
</dbReference>
<dbReference type="Gene3D" id="1.10.10.980">
    <property type="entry name" value="CST, Suppressor of Cdc13 homolog, complex subunit STN1, N-terminal domain"/>
    <property type="match status" value="1"/>
</dbReference>
<keyword evidence="5 10" id="KW-0779">Telomere</keyword>
<evidence type="ECO:0000259" key="11">
    <source>
        <dbReference type="Pfam" id="PF09170"/>
    </source>
</evidence>
<dbReference type="InterPro" id="IPR014647">
    <property type="entry name" value="Stn1"/>
</dbReference>
<evidence type="ECO:0000256" key="7">
    <source>
        <dbReference type="ARBA" id="ARBA00023242"/>
    </source>
</evidence>
<dbReference type="InterPro" id="IPR018856">
    <property type="entry name" value="Stn1_N"/>
</dbReference>
<evidence type="ECO:0000256" key="10">
    <source>
        <dbReference type="PIRNR" id="PIRNR036950"/>
    </source>
</evidence>
<dbReference type="CDD" id="cd04483">
    <property type="entry name" value="hOBFC1_like"/>
    <property type="match status" value="1"/>
</dbReference>
<name>A0ABQ7T2J1_PHRPL</name>
<keyword evidence="4 10" id="KW-0158">Chromosome</keyword>
<sequence length="367" mass="42177">MFATAADSEVEVPSLLWGLNPIFSAFARLYIKDILEMKESKQVPGIFFYNRHPIKQVDILGTVVLIKARDAFHTYGVDDGTGVIRCTCWKNSLAEQKSLSDFESLPSTSCDLDLIEQIRKLQMTIRQKTKLEIGDLVRVRGSVRIYRQQREIKASVYYKVDDPVCEVQIARMLELPRLYRDIYDKVFQIPEETKSSRGTADLGSVNVLSENIRAFLLRNKIQSFYKQDLETVEDLVALIRQGGASATAEQTDSKSHSFSSLIRESFVEAIKMLQKKGVLFQKSKNLNDVIYVTEQDRELHRVTLEVLRDDCKRPKYAEKGCHLRHILSCIQQNYSPYITEAVVRCLLEWLETNSDVVTTMEGYYTVF</sequence>
<organism evidence="13 14">
    <name type="scientific">Phrynosoma platyrhinos</name>
    <name type="common">Desert horned lizard</name>
    <dbReference type="NCBI Taxonomy" id="52577"/>
    <lineage>
        <taxon>Eukaryota</taxon>
        <taxon>Metazoa</taxon>
        <taxon>Chordata</taxon>
        <taxon>Craniata</taxon>
        <taxon>Vertebrata</taxon>
        <taxon>Euteleostomi</taxon>
        <taxon>Lepidosauria</taxon>
        <taxon>Squamata</taxon>
        <taxon>Bifurcata</taxon>
        <taxon>Unidentata</taxon>
        <taxon>Episquamata</taxon>
        <taxon>Toxicofera</taxon>
        <taxon>Iguania</taxon>
        <taxon>Phrynosomatidae</taxon>
        <taxon>Phrynosomatinae</taxon>
        <taxon>Phrynosoma</taxon>
    </lineage>
</organism>
<evidence type="ECO:0000256" key="1">
    <source>
        <dbReference type="ARBA" id="ARBA00004123"/>
    </source>
</evidence>
<evidence type="ECO:0000313" key="13">
    <source>
        <dbReference type="EMBL" id="KAH0623773.1"/>
    </source>
</evidence>
<evidence type="ECO:0000256" key="9">
    <source>
        <dbReference type="ARBA" id="ARBA00030852"/>
    </source>
</evidence>
<comment type="subcellular location">
    <subcellularLocation>
        <location evidence="2">Chromosome</location>
        <location evidence="2">Telomere</location>
    </subcellularLocation>
    <subcellularLocation>
        <location evidence="1 10">Nucleus</location>
    </subcellularLocation>
</comment>
<evidence type="ECO:0000256" key="2">
    <source>
        <dbReference type="ARBA" id="ARBA00004574"/>
    </source>
</evidence>
<dbReference type="SUPFAM" id="SSF50249">
    <property type="entry name" value="Nucleic acid-binding proteins"/>
    <property type="match status" value="1"/>
</dbReference>
<keyword evidence="6 10" id="KW-0238">DNA-binding</keyword>
<dbReference type="Pfam" id="PF10451">
    <property type="entry name" value="Stn1"/>
    <property type="match status" value="1"/>
</dbReference>
<dbReference type="InterPro" id="IPR036388">
    <property type="entry name" value="WH-like_DNA-bd_sf"/>
</dbReference>
<dbReference type="InterPro" id="IPR015253">
    <property type="entry name" value="CST_STN1_C"/>
</dbReference>
<feature type="domain" description="CST complex subunit Stn1 N-terminal" evidence="12">
    <location>
        <begin position="43"/>
        <end position="93"/>
    </location>
</feature>
<evidence type="ECO:0000256" key="6">
    <source>
        <dbReference type="ARBA" id="ARBA00023125"/>
    </source>
</evidence>
<evidence type="ECO:0000256" key="4">
    <source>
        <dbReference type="ARBA" id="ARBA00022454"/>
    </source>
</evidence>